<evidence type="ECO:0000256" key="8">
    <source>
        <dbReference type="SAM" id="Phobius"/>
    </source>
</evidence>
<dbReference type="InterPro" id="IPR011066">
    <property type="entry name" value="MscS_channel_C_sf"/>
</dbReference>
<keyword evidence="3" id="KW-1003">Cell membrane</keyword>
<accession>A0AAE3G209</accession>
<feature type="transmembrane region" description="Helical" evidence="8">
    <location>
        <begin position="445"/>
        <end position="462"/>
    </location>
</feature>
<feature type="transmembrane region" description="Helical" evidence="8">
    <location>
        <begin position="418"/>
        <end position="439"/>
    </location>
</feature>
<evidence type="ECO:0000259" key="10">
    <source>
        <dbReference type="Pfam" id="PF00924"/>
    </source>
</evidence>
<dbReference type="InterPro" id="IPR006686">
    <property type="entry name" value="MscS_channel_CS"/>
</dbReference>
<feature type="compositionally biased region" description="Basic and acidic residues" evidence="7">
    <location>
        <begin position="795"/>
        <end position="812"/>
    </location>
</feature>
<proteinExistence type="inferred from homology"/>
<evidence type="ECO:0000256" key="2">
    <source>
        <dbReference type="ARBA" id="ARBA00008017"/>
    </source>
</evidence>
<keyword evidence="9" id="KW-0732">Signal</keyword>
<reference evidence="12" key="1">
    <citation type="submission" date="2022-03" db="EMBL/GenBank/DDBJ databases">
        <title>Genomic Encyclopedia of Type Strains, Phase III (KMG-III): the genomes of soil and plant-associated and newly described type strains.</title>
        <authorList>
            <person name="Whitman W."/>
        </authorList>
    </citation>
    <scope>NUCLEOTIDE SEQUENCE</scope>
    <source>
        <strain evidence="12">ANL 6-2</strain>
    </source>
</reference>
<dbReference type="InterPro" id="IPR052702">
    <property type="entry name" value="MscS-like_channel"/>
</dbReference>
<feature type="domain" description="Mechanosensitive ion channel MscS C-terminal" evidence="11">
    <location>
        <begin position="709"/>
        <end position="790"/>
    </location>
</feature>
<feature type="transmembrane region" description="Helical" evidence="8">
    <location>
        <begin position="200"/>
        <end position="219"/>
    </location>
</feature>
<dbReference type="Gene3D" id="2.30.30.60">
    <property type="match status" value="1"/>
</dbReference>
<dbReference type="InterPro" id="IPR023408">
    <property type="entry name" value="MscS_beta-dom_sf"/>
</dbReference>
<feature type="signal peptide" evidence="9">
    <location>
        <begin position="1"/>
        <end position="22"/>
    </location>
</feature>
<feature type="transmembrane region" description="Helical" evidence="8">
    <location>
        <begin position="588"/>
        <end position="610"/>
    </location>
</feature>
<evidence type="ECO:0000313" key="12">
    <source>
        <dbReference type="EMBL" id="MCP1673271.1"/>
    </source>
</evidence>
<comment type="caution">
    <text evidence="12">The sequence shown here is derived from an EMBL/GenBank/DDBJ whole genome shotgun (WGS) entry which is preliminary data.</text>
</comment>
<dbReference type="PANTHER" id="PTHR30347">
    <property type="entry name" value="POTASSIUM CHANNEL RELATED"/>
    <property type="match status" value="1"/>
</dbReference>
<protein>
    <submittedName>
        <fullName evidence="12">Small-conductance mechanosensitive channel</fullName>
    </submittedName>
</protein>
<feature type="transmembrane region" description="Helical" evidence="8">
    <location>
        <begin position="497"/>
        <end position="522"/>
    </location>
</feature>
<feature type="transmembrane region" description="Helical" evidence="8">
    <location>
        <begin position="534"/>
        <end position="567"/>
    </location>
</feature>
<feature type="transmembrane region" description="Helical" evidence="8">
    <location>
        <begin position="319"/>
        <end position="343"/>
    </location>
</feature>
<dbReference type="Pfam" id="PF21082">
    <property type="entry name" value="MS_channel_3rd"/>
    <property type="match status" value="1"/>
</dbReference>
<feature type="transmembrane region" description="Helical" evidence="8">
    <location>
        <begin position="240"/>
        <end position="265"/>
    </location>
</feature>
<evidence type="ECO:0000256" key="6">
    <source>
        <dbReference type="ARBA" id="ARBA00023136"/>
    </source>
</evidence>
<dbReference type="SUPFAM" id="SSF82689">
    <property type="entry name" value="Mechanosensitive channel protein MscS (YggB), C-terminal domain"/>
    <property type="match status" value="1"/>
</dbReference>
<evidence type="ECO:0000256" key="3">
    <source>
        <dbReference type="ARBA" id="ARBA00022475"/>
    </source>
</evidence>
<dbReference type="Gene3D" id="1.10.287.1260">
    <property type="match status" value="1"/>
</dbReference>
<feature type="region of interest" description="Disordered" evidence="7">
    <location>
        <begin position="86"/>
        <end position="105"/>
    </location>
</feature>
<name>A0AAE3G209_9GAMM</name>
<evidence type="ECO:0000256" key="4">
    <source>
        <dbReference type="ARBA" id="ARBA00022692"/>
    </source>
</evidence>
<keyword evidence="13" id="KW-1185">Reference proteome</keyword>
<keyword evidence="5 8" id="KW-1133">Transmembrane helix</keyword>
<organism evidence="12 13">
    <name type="scientific">Natronocella acetinitrilica</name>
    <dbReference type="NCBI Taxonomy" id="414046"/>
    <lineage>
        <taxon>Bacteria</taxon>
        <taxon>Pseudomonadati</taxon>
        <taxon>Pseudomonadota</taxon>
        <taxon>Gammaproteobacteria</taxon>
        <taxon>Chromatiales</taxon>
        <taxon>Ectothiorhodospiraceae</taxon>
        <taxon>Natronocella</taxon>
    </lineage>
</organism>
<gene>
    <name evidence="12" type="ORF">J2T57_000363</name>
</gene>
<dbReference type="InterPro" id="IPR010920">
    <property type="entry name" value="LSM_dom_sf"/>
</dbReference>
<dbReference type="EMBL" id="JALJXV010000001">
    <property type="protein sequence ID" value="MCP1673271.1"/>
    <property type="molecule type" value="Genomic_DNA"/>
</dbReference>
<feature type="region of interest" description="Disordered" evidence="7">
    <location>
        <begin position="794"/>
        <end position="822"/>
    </location>
</feature>
<dbReference type="SUPFAM" id="SSF50182">
    <property type="entry name" value="Sm-like ribonucleoproteins"/>
    <property type="match status" value="1"/>
</dbReference>
<feature type="chain" id="PRO_5041918370" evidence="9">
    <location>
        <begin position="23"/>
        <end position="822"/>
    </location>
</feature>
<keyword evidence="6 8" id="KW-0472">Membrane</keyword>
<feature type="transmembrane region" description="Helical" evidence="8">
    <location>
        <begin position="277"/>
        <end position="298"/>
    </location>
</feature>
<dbReference type="AlphaFoldDB" id="A0AAE3G209"/>
<dbReference type="Proteomes" id="UP001205843">
    <property type="component" value="Unassembled WGS sequence"/>
</dbReference>
<dbReference type="InterPro" id="IPR011014">
    <property type="entry name" value="MscS_channel_TM-2"/>
</dbReference>
<dbReference type="InterPro" id="IPR006685">
    <property type="entry name" value="MscS_channel_2nd"/>
</dbReference>
<evidence type="ECO:0000313" key="13">
    <source>
        <dbReference type="Proteomes" id="UP001205843"/>
    </source>
</evidence>
<comment type="similarity">
    <text evidence="2">Belongs to the MscS (TC 1.A.23) family.</text>
</comment>
<dbReference type="PROSITE" id="PS01246">
    <property type="entry name" value="UPF0003"/>
    <property type="match status" value="1"/>
</dbReference>
<comment type="subcellular location">
    <subcellularLocation>
        <location evidence="1">Cell membrane</location>
        <topology evidence="1">Multi-pass membrane protein</topology>
    </subcellularLocation>
</comment>
<evidence type="ECO:0000256" key="5">
    <source>
        <dbReference type="ARBA" id="ARBA00022989"/>
    </source>
</evidence>
<dbReference type="GO" id="GO:0005886">
    <property type="term" value="C:plasma membrane"/>
    <property type="evidence" value="ECO:0007669"/>
    <property type="project" value="UniProtKB-SubCell"/>
</dbReference>
<dbReference type="Gene3D" id="3.30.70.100">
    <property type="match status" value="1"/>
</dbReference>
<evidence type="ECO:0000256" key="7">
    <source>
        <dbReference type="SAM" id="MobiDB-lite"/>
    </source>
</evidence>
<sequence length="822" mass="89885">MLRFLFPLCALLLWLPMAGLQAEQQEPSLQERTEAWRATLTAAQAALSNDFEERSLAEVMADLRRLQVETQTVRRDSRARLREVERTLERLGPAPAEGEPPEGETLRGLRQELRQAATEFSDRASIAEAAEARAADLQESIAAWEQERFRSRLAELLPRPWMPEVWHRASLEGLEFVNALISAPVDWWEEHRRAGDAAQALAVLIVLPLIGLIAGWPLRKWILRRFGRGQETAPTYARRIVAAVADGAANAVVPVVIIALVVLALTLQGLLTGQMALLVYVASAALAAYLVFFGLTQAALAPYQVAWRIVPVDPARVRLLLGAIRITALVAVAGTALLTLMLYTGRHTPHLESVFFLLLTTGIGITAGWTLSPAYWITSVEESQDGGSVEEASERLADAATEAEQDDTRPLLDVARSLLRTVVVIAPFGALLGYGRLAYFAQSRLLGTAVLIGLGLLLRLAVRELIQQFYLNQPIRRYGAAGVRAPSQSERSVQGMIFWTGLVADLLIFVPLVYLLLLLYGVPPTTLLLWTQSLFSGITIGGFTLAPGNFLIAVLVFMAGLIATNIVRRWLTRTVLPNTRLEFGARSSIAAGTSYLGVGIAVLLAMGALGLDFTNLALVVGALSLGIGFGLRNVVENFVAGVLLLIERPIKVGDWIIIGQHEGTVRHISVRSTEIETFDRAAVIVPNAELISTSVINWTHKNRMARERIPVGVAYGSDTEQVAQILLQCARTHSKVLRAPPPVALFVGFGDSSLNFELRCFIGDTDDFMTVRSELHFALEKALREAGVSIPFPQRDVHLHRPARRDSTRPDEGDSGTTQPST</sequence>
<evidence type="ECO:0000256" key="9">
    <source>
        <dbReference type="SAM" id="SignalP"/>
    </source>
</evidence>
<evidence type="ECO:0000256" key="1">
    <source>
        <dbReference type="ARBA" id="ARBA00004651"/>
    </source>
</evidence>
<feature type="transmembrane region" description="Helical" evidence="8">
    <location>
        <begin position="355"/>
        <end position="377"/>
    </location>
</feature>
<evidence type="ECO:0000259" key="11">
    <source>
        <dbReference type="Pfam" id="PF21082"/>
    </source>
</evidence>
<feature type="transmembrane region" description="Helical" evidence="8">
    <location>
        <begin position="616"/>
        <end position="635"/>
    </location>
</feature>
<dbReference type="InterPro" id="IPR049278">
    <property type="entry name" value="MS_channel_C"/>
</dbReference>
<dbReference type="Pfam" id="PF00924">
    <property type="entry name" value="MS_channel_2nd"/>
    <property type="match status" value="1"/>
</dbReference>
<feature type="domain" description="Mechanosensitive ion channel MscS" evidence="10">
    <location>
        <begin position="633"/>
        <end position="700"/>
    </location>
</feature>
<keyword evidence="4 8" id="KW-0812">Transmembrane</keyword>
<dbReference type="GO" id="GO:0008381">
    <property type="term" value="F:mechanosensitive monoatomic ion channel activity"/>
    <property type="evidence" value="ECO:0007669"/>
    <property type="project" value="UniProtKB-ARBA"/>
</dbReference>
<dbReference type="PANTHER" id="PTHR30347:SF1">
    <property type="entry name" value="MECHANOSENSITIVE CHANNEL MSCK"/>
    <property type="match status" value="1"/>
</dbReference>
<dbReference type="SUPFAM" id="SSF82861">
    <property type="entry name" value="Mechanosensitive channel protein MscS (YggB), transmembrane region"/>
    <property type="match status" value="1"/>
</dbReference>